<dbReference type="EMBL" id="KN834771">
    <property type="protein sequence ID" value="KIK61414.1"/>
    <property type="molecule type" value="Genomic_DNA"/>
</dbReference>
<accession>A0A0D0CFQ5</accession>
<feature type="region of interest" description="Disordered" evidence="1">
    <location>
        <begin position="556"/>
        <end position="583"/>
    </location>
</feature>
<protein>
    <submittedName>
        <fullName evidence="2">Uncharacterized protein</fullName>
    </submittedName>
</protein>
<reference evidence="2 3" key="1">
    <citation type="submission" date="2014-04" db="EMBL/GenBank/DDBJ databases">
        <title>Evolutionary Origins and Diversification of the Mycorrhizal Mutualists.</title>
        <authorList>
            <consortium name="DOE Joint Genome Institute"/>
            <consortium name="Mycorrhizal Genomics Consortium"/>
            <person name="Kohler A."/>
            <person name="Kuo A."/>
            <person name="Nagy L.G."/>
            <person name="Floudas D."/>
            <person name="Copeland A."/>
            <person name="Barry K.W."/>
            <person name="Cichocki N."/>
            <person name="Veneault-Fourrey C."/>
            <person name="LaButti K."/>
            <person name="Lindquist E.A."/>
            <person name="Lipzen A."/>
            <person name="Lundell T."/>
            <person name="Morin E."/>
            <person name="Murat C."/>
            <person name="Riley R."/>
            <person name="Ohm R."/>
            <person name="Sun H."/>
            <person name="Tunlid A."/>
            <person name="Henrissat B."/>
            <person name="Grigoriev I.V."/>
            <person name="Hibbett D.S."/>
            <person name="Martin F."/>
        </authorList>
    </citation>
    <scope>NUCLEOTIDE SEQUENCE [LARGE SCALE GENOMIC DNA]</scope>
    <source>
        <strain evidence="2 3">FD-317 M1</strain>
    </source>
</reference>
<dbReference type="OrthoDB" id="3270840at2759"/>
<name>A0A0D0CFQ5_9AGAR</name>
<feature type="compositionally biased region" description="Polar residues" evidence="1">
    <location>
        <begin position="341"/>
        <end position="350"/>
    </location>
</feature>
<feature type="compositionally biased region" description="Acidic residues" evidence="1">
    <location>
        <begin position="450"/>
        <end position="462"/>
    </location>
</feature>
<dbReference type="AlphaFoldDB" id="A0A0D0CFQ5"/>
<feature type="region of interest" description="Disordered" evidence="1">
    <location>
        <begin position="514"/>
        <end position="537"/>
    </location>
</feature>
<evidence type="ECO:0000313" key="3">
    <source>
        <dbReference type="Proteomes" id="UP000053593"/>
    </source>
</evidence>
<feature type="region of interest" description="Disordered" evidence="1">
    <location>
        <begin position="428"/>
        <end position="489"/>
    </location>
</feature>
<dbReference type="HOGENOM" id="CLU_467720_0_0_1"/>
<feature type="region of interest" description="Disordered" evidence="1">
    <location>
        <begin position="339"/>
        <end position="416"/>
    </location>
</feature>
<proteinExistence type="predicted"/>
<evidence type="ECO:0000256" key="1">
    <source>
        <dbReference type="SAM" id="MobiDB-lite"/>
    </source>
</evidence>
<feature type="compositionally biased region" description="Polar residues" evidence="1">
    <location>
        <begin position="385"/>
        <end position="397"/>
    </location>
</feature>
<gene>
    <name evidence="2" type="ORF">GYMLUDRAFT_84982</name>
</gene>
<sequence>MPITYQGFNINASSSTPAIPDADSSIVLSDLLRSGETSRLRRRGAVRLDHMPRNDDTRGSVNGTSGSLEEEECCFRLYCRECDAPSDIPFIRGSTAYQPSLFPSASSFPQNPKGKERAYAPQCQERTLIHPRVKAQRLPHIDASLHVHPPSTSLYPPTSAQVLAFLQRSQRPNYITHSSGTGPRPDVDARDSDNENGILVWTSVSNPVDSVLVPMHYEDDSTEATAENDTRFMTVEELATRRPGPISTACLCKREVIGCAVCGSPLGMRYTPCSSAVKKIFPSPAQLPSPSLNSHPRTFLARRSDSIRNYPRPTTINSNPETSNYRSRVADYLLAAMHTPRSGNTTSAHTVPSPPEPIRITPETNHDLDHGRPFQVSIFPRRARPQNTQNHDSSTTSRDQEPSDESSVSGSSARPVVILDRHDDNAEAGERSPLAELHPSRVAPLSDTESVTDTETDDDSDNDDHYRLPMITQSGSQGRGGDQSGCVPGHWELEKPTRFVYRFFAEAVIAEPLKERDSPSAEEGGEEVGGEGGGFSSSAADWSRFYAAVHGLNLGRASEKSDLDGENDTPTRNGEEEVGSSCG</sequence>
<organism evidence="2 3">
    <name type="scientific">Collybiopsis luxurians FD-317 M1</name>
    <dbReference type="NCBI Taxonomy" id="944289"/>
    <lineage>
        <taxon>Eukaryota</taxon>
        <taxon>Fungi</taxon>
        <taxon>Dikarya</taxon>
        <taxon>Basidiomycota</taxon>
        <taxon>Agaricomycotina</taxon>
        <taxon>Agaricomycetes</taxon>
        <taxon>Agaricomycetidae</taxon>
        <taxon>Agaricales</taxon>
        <taxon>Marasmiineae</taxon>
        <taxon>Omphalotaceae</taxon>
        <taxon>Collybiopsis</taxon>
        <taxon>Collybiopsis luxurians</taxon>
    </lineage>
</organism>
<dbReference type="Proteomes" id="UP000053593">
    <property type="component" value="Unassembled WGS sequence"/>
</dbReference>
<evidence type="ECO:0000313" key="2">
    <source>
        <dbReference type="EMBL" id="KIK61414.1"/>
    </source>
</evidence>
<keyword evidence="3" id="KW-1185">Reference proteome</keyword>